<evidence type="ECO:0000259" key="1">
    <source>
        <dbReference type="Pfam" id="PF00149"/>
    </source>
</evidence>
<keyword evidence="3" id="KW-1185">Reference proteome</keyword>
<evidence type="ECO:0000313" key="3">
    <source>
        <dbReference type="Proteomes" id="UP000245634"/>
    </source>
</evidence>
<dbReference type="SUPFAM" id="SSF56300">
    <property type="entry name" value="Metallo-dependent phosphatases"/>
    <property type="match status" value="1"/>
</dbReference>
<dbReference type="GO" id="GO:0009245">
    <property type="term" value="P:lipid A biosynthetic process"/>
    <property type="evidence" value="ECO:0007669"/>
    <property type="project" value="TreeGrafter"/>
</dbReference>
<gene>
    <name evidence="2" type="ORF">C7459_105279</name>
</gene>
<accession>A0A316DBQ0</accession>
<dbReference type="GO" id="GO:0016020">
    <property type="term" value="C:membrane"/>
    <property type="evidence" value="ECO:0007669"/>
    <property type="project" value="GOC"/>
</dbReference>
<sequence>MIWFLLLIAVLLLLAVLAEVIWETSFPKVVEVTIPTPKLQRGQELRILQVTDIHNLRWSEGFWQQMQGTKPDLIAMTGDLIDGANIPFDLAFSQIERLKTIAPDVLFVTGNNDWEHKRFDDYLAGLRARGVTLMDNTSMTLATPVGDLQIVGVGDACTHHHDIHQAMQNVTPDERFLLLLSHDPMIIRRGAGLERAADLILSGHTHGGQVRFPLLGAVYAPTQGLFPKYDKGLFQLDETTRLYICSGLGTSRFPIRFLNRAQVTLVKLVGA</sequence>
<dbReference type="GO" id="GO:0008758">
    <property type="term" value="F:UDP-2,3-diacylglucosamine hydrolase activity"/>
    <property type="evidence" value="ECO:0007669"/>
    <property type="project" value="TreeGrafter"/>
</dbReference>
<dbReference type="EMBL" id="QGGL01000005">
    <property type="protein sequence ID" value="PWK14512.1"/>
    <property type="molecule type" value="Genomic_DNA"/>
</dbReference>
<evidence type="ECO:0000313" key="2">
    <source>
        <dbReference type="EMBL" id="PWK14512.1"/>
    </source>
</evidence>
<dbReference type="Pfam" id="PF00149">
    <property type="entry name" value="Metallophos"/>
    <property type="match status" value="1"/>
</dbReference>
<dbReference type="RefSeq" id="WP_109688069.1">
    <property type="nucleotide sequence ID" value="NZ_QGGL01000005.1"/>
</dbReference>
<dbReference type="PANTHER" id="PTHR31302">
    <property type="entry name" value="TRANSMEMBRANE PROTEIN WITH METALLOPHOSPHOESTERASE DOMAIN-RELATED"/>
    <property type="match status" value="1"/>
</dbReference>
<reference evidence="2 3" key="1">
    <citation type="submission" date="2018-05" db="EMBL/GenBank/DDBJ databases">
        <title>Genomic Encyclopedia of Type Strains, Phase IV (KMG-IV): sequencing the most valuable type-strain genomes for metagenomic binning, comparative biology and taxonomic classification.</title>
        <authorList>
            <person name="Goeker M."/>
        </authorList>
    </citation>
    <scope>NUCLEOTIDE SEQUENCE [LARGE SCALE GENOMIC DNA]</scope>
    <source>
        <strain evidence="2 3">DSM 18773</strain>
    </source>
</reference>
<dbReference type="InterPro" id="IPR004843">
    <property type="entry name" value="Calcineurin-like_PHP"/>
</dbReference>
<dbReference type="Gene3D" id="3.60.21.10">
    <property type="match status" value="1"/>
</dbReference>
<dbReference type="Proteomes" id="UP000245634">
    <property type="component" value="Unassembled WGS sequence"/>
</dbReference>
<organism evidence="2 3">
    <name type="scientific">Tumebacillus permanentifrigoris</name>
    <dbReference type="NCBI Taxonomy" id="378543"/>
    <lineage>
        <taxon>Bacteria</taxon>
        <taxon>Bacillati</taxon>
        <taxon>Bacillota</taxon>
        <taxon>Bacilli</taxon>
        <taxon>Bacillales</taxon>
        <taxon>Alicyclobacillaceae</taxon>
        <taxon>Tumebacillus</taxon>
    </lineage>
</organism>
<dbReference type="InterPro" id="IPR029052">
    <property type="entry name" value="Metallo-depent_PP-like"/>
</dbReference>
<comment type="caution">
    <text evidence="2">The sequence shown here is derived from an EMBL/GenBank/DDBJ whole genome shotgun (WGS) entry which is preliminary data.</text>
</comment>
<name>A0A316DBQ0_9BACL</name>
<proteinExistence type="predicted"/>
<dbReference type="OrthoDB" id="9780884at2"/>
<feature type="domain" description="Calcineurin-like phosphoesterase" evidence="1">
    <location>
        <begin position="45"/>
        <end position="207"/>
    </location>
</feature>
<protein>
    <recommendedName>
        <fullName evidence="1">Calcineurin-like phosphoesterase domain-containing protein</fullName>
    </recommendedName>
</protein>
<dbReference type="AlphaFoldDB" id="A0A316DBQ0"/>
<dbReference type="InterPro" id="IPR051158">
    <property type="entry name" value="Metallophosphoesterase_sf"/>
</dbReference>
<dbReference type="PANTHER" id="PTHR31302:SF32">
    <property type="entry name" value="PHOSPHOESTERASE"/>
    <property type="match status" value="1"/>
</dbReference>